<accession>A0ACC3MS77</accession>
<comment type="caution">
    <text evidence="1">The sequence shown here is derived from an EMBL/GenBank/DDBJ whole genome shotgun (WGS) entry which is preliminary data.</text>
</comment>
<organism evidence="1 2">
    <name type="scientific">Vermiconidia calcicola</name>
    <dbReference type="NCBI Taxonomy" id="1690605"/>
    <lineage>
        <taxon>Eukaryota</taxon>
        <taxon>Fungi</taxon>
        <taxon>Dikarya</taxon>
        <taxon>Ascomycota</taxon>
        <taxon>Pezizomycotina</taxon>
        <taxon>Dothideomycetes</taxon>
        <taxon>Dothideomycetidae</taxon>
        <taxon>Mycosphaerellales</taxon>
        <taxon>Extremaceae</taxon>
        <taxon>Vermiconidia</taxon>
    </lineage>
</organism>
<keyword evidence="2" id="KW-1185">Reference proteome</keyword>
<dbReference type="EC" id="6.1.1.12" evidence="1"/>
<evidence type="ECO:0000313" key="2">
    <source>
        <dbReference type="Proteomes" id="UP001281147"/>
    </source>
</evidence>
<keyword evidence="1" id="KW-0436">Ligase</keyword>
<proteinExistence type="predicted"/>
<gene>
    <name evidence="1" type="primary">MSD1_2</name>
    <name evidence="1" type="ORF">LTR37_014899</name>
</gene>
<sequence>MLLRSRCFIATAGQAPWRPLSSSTSRILGGALLHETCRDAPKLINRNANGLRYSSDQASNERLKSLKFDSILNDFKKTLNFPAATCTFDHVAQKGQDMADQQVVLHGYLGTRRDASKSLTFAELHDMGLRKTIQLVSSPTAGVDGTKSPHQLLRELSEHMPVAVDGTVVSRRAPTSASTIDNVGAIITTVELKVDSVTPLNSFPEDIIMAKETIFPPEKRHLQIRNDQSIREALAFRSKAARTIRDELCGNHEFIEIETPLLFKSTPEGAREFLVPTRTPGLAYALPQSPQQYKQILMASGIPRYMQIAKCFRDEDLRADRQPEFTQVDLEMAFASGEDVMHLIESVVRRLWAECLNIHDLPEMFRRMTYEEAMSKYGSDKPDVRFASELRRIEYLLPVDLVQKIGPLADPIVEVFKSPAAEDPQETRKFVASFMDSAEALPFVQNPDGQPGIFVFDSRKPLQGLQVFGFEAAEQLEDMLELEDGDLVVLQARKNAPFTGGSTSLGNLRLALHKAAIKHGLRKAPKGFEFTWITDFPLFSPISDTEPGQGGSAGISSTHHPFTAPKTAGDVDQLLTDPLKAKADHYDLVVNGVELGGGSRRIHSAAMQEFVMREVLQMKDERMKDFAHLLEVLRAGCPPHAGIALGFDRLIAVMLGRESVRDVIAFPKSGRGEDMLVKSPTKMTEEQMKTYHLQLQHTMASVINKVMFFTLIFAMLSTFGLAVPTGSPDSTSMETDPLGFVGTSADGVLRSYSANGTVLDYRKLSNANIQRLIDSLPASSKDHATELRALFGNADGNDVIDDGQIFNPPEHLKLASRPHPEVEKRQDLDLCAPPKFKGKRGDLPECVGEACSVHENCKCHGCEFCHIWPGAFILQNCVI</sequence>
<dbReference type="EMBL" id="JAUTXU010000161">
    <property type="protein sequence ID" value="KAK3702433.1"/>
    <property type="molecule type" value="Genomic_DNA"/>
</dbReference>
<reference evidence="1" key="1">
    <citation type="submission" date="2023-07" db="EMBL/GenBank/DDBJ databases">
        <title>Black Yeasts Isolated from many extreme environments.</title>
        <authorList>
            <person name="Coleine C."/>
            <person name="Stajich J.E."/>
            <person name="Selbmann L."/>
        </authorList>
    </citation>
    <scope>NUCLEOTIDE SEQUENCE</scope>
    <source>
        <strain evidence="1">CCFEE 5714</strain>
    </source>
</reference>
<protein>
    <submittedName>
        <fullName evidence="1">Aspartate--tRNA ligase msd1</fullName>
        <ecNumber evidence="1">6.1.1.12</ecNumber>
    </submittedName>
</protein>
<evidence type="ECO:0000313" key="1">
    <source>
        <dbReference type="EMBL" id="KAK3702433.1"/>
    </source>
</evidence>
<name>A0ACC3MS77_9PEZI</name>
<dbReference type="Proteomes" id="UP001281147">
    <property type="component" value="Unassembled WGS sequence"/>
</dbReference>